<dbReference type="Proteomes" id="UP000032515">
    <property type="component" value="Unassembled WGS sequence"/>
</dbReference>
<reference evidence="2 3" key="1">
    <citation type="submission" date="2014-11" db="EMBL/GenBank/DDBJ databases">
        <title>Genomics and ecophysiology of heterotrophic nitrogen fixing bacteria isolated from estuarine surface water.</title>
        <authorList>
            <person name="Bentzon-Tilia M."/>
            <person name="Severin I."/>
            <person name="Hansen L.H."/>
            <person name="Riemann L."/>
        </authorList>
    </citation>
    <scope>NUCLEOTIDE SEQUENCE [LARGE SCALE GENOMIC DNA]</scope>
    <source>
        <strain evidence="2 3">BAL398</strain>
    </source>
</reference>
<evidence type="ECO:0000259" key="1">
    <source>
        <dbReference type="Pfam" id="PF21834"/>
    </source>
</evidence>
<sequence>MPLYFFTVSNADRTNTDHDGIDLPDLESAWIEATKSTGELLREINHAVAPGAVLRMDVTDDTRKPLLSLRVIAEQHE</sequence>
<dbReference type="PATRIC" id="fig|1076.23.peg.4165"/>
<dbReference type="EMBL" id="JXXE01000373">
    <property type="protein sequence ID" value="KIZ40159.1"/>
    <property type="molecule type" value="Genomic_DNA"/>
</dbReference>
<evidence type="ECO:0000313" key="3">
    <source>
        <dbReference type="Proteomes" id="UP000032515"/>
    </source>
</evidence>
<feature type="domain" description="DUF6894" evidence="1">
    <location>
        <begin position="3"/>
        <end position="70"/>
    </location>
</feature>
<protein>
    <recommendedName>
        <fullName evidence="1">DUF6894 domain-containing protein</fullName>
    </recommendedName>
</protein>
<name>A0A0D7EH52_RHOPL</name>
<dbReference type="Pfam" id="PF21834">
    <property type="entry name" value="DUF6894"/>
    <property type="match status" value="1"/>
</dbReference>
<dbReference type="RefSeq" id="WP_044414377.1">
    <property type="nucleotide sequence ID" value="NZ_JXXE01000373.1"/>
</dbReference>
<comment type="caution">
    <text evidence="2">The sequence shown here is derived from an EMBL/GenBank/DDBJ whole genome shotgun (WGS) entry which is preliminary data.</text>
</comment>
<proteinExistence type="predicted"/>
<accession>A0A0D7EH52</accession>
<gene>
    <name evidence="2" type="ORF">OO17_18465</name>
</gene>
<evidence type="ECO:0000313" key="2">
    <source>
        <dbReference type="EMBL" id="KIZ40159.1"/>
    </source>
</evidence>
<dbReference type="InterPro" id="IPR054189">
    <property type="entry name" value="DUF6894"/>
</dbReference>
<dbReference type="AlphaFoldDB" id="A0A0D7EH52"/>
<organism evidence="2 3">
    <name type="scientific">Rhodopseudomonas palustris</name>
    <dbReference type="NCBI Taxonomy" id="1076"/>
    <lineage>
        <taxon>Bacteria</taxon>
        <taxon>Pseudomonadati</taxon>
        <taxon>Pseudomonadota</taxon>
        <taxon>Alphaproteobacteria</taxon>
        <taxon>Hyphomicrobiales</taxon>
        <taxon>Nitrobacteraceae</taxon>
        <taxon>Rhodopseudomonas</taxon>
    </lineage>
</organism>
<dbReference type="OrthoDB" id="7575967at2"/>